<reference evidence="2" key="1">
    <citation type="submission" date="2015-05" db="UniProtKB">
        <authorList>
            <consortium name="EnsemblMetazoa"/>
        </authorList>
    </citation>
    <scope>IDENTIFICATION</scope>
</reference>
<sequence length="1026" mass="115029">MKNNSPSGIHGIDNQTKEEIIANLRNIYSDLANDSIFTCSEHHKGCPALHGNVETPANQCLYVGNEVFEYNSRCNCGKLKKEGTSRLQTLNGEEAIPVGMTRNNVNPAVGAFVPEAGQPRNVHANSCSRRQQVISVGCCCEGCKMEEDYLACSTGRYYQCEGLSLKISNAACCLHNVCKQTHEEIKSTSVERKPINKQISDLILKLSSIEEKINETNVNVGNIGHAVGYFSKLLNELSKKGLNCVFKNGKRFQEVYSEEPTSQSTLSLNEGIDSITKTVKTNGTFTYQSHISNAEITSQMGRRVEAQIQKFREEINPSEIAHHFDSPIESTREAAQPADTVHHFDSHNGNIRDAVKPAKIRLKSNSNIEKIGELAKPDLHQFGGRTENKVEKTYENNHHFDEQIENSFKSGSQLNVDNQTESDRNPISIEESTQHTERNVLNEISEEYKIGAPTEMVYQIVEKPKIITDDLDQILEGRARHSFENEGNAFRSYKTADGKSQVFEDAIDRESLAERKFDIQSESCSCRDKNYQNLTDSQKSSAETDSGVQTVKLLEIIDDTQDKRVSLSSDNNLKALGSNRLSENKPQTDVDAMHRQSSSASGTQTDGVAEIIEDAQVKEFRLSFENNVEAIISNKLVESKSQTHVDETGRESLAEKKYKFDIQSESCSCRDKNYQNLTDNSQVNGESGSCFKVKIESINISGQAFTFKEHINGKHKTSTETSSSRKQNVRANEESLFPTKHEESKLEENVELVETKSDAEKSASLASSCANQKSINNVDSTKKKMEKNLGLPKDTKMLSEQKSQIAKKNKGSYTNGSEHEFKQILYIVNKNELPEKAKELNEVGAEINSSKKPLSSLKKTKLTKGDGKKPLSKLTTVNKFAKNDSSEKRRKSANSSKPKKSVQLNSIAVPGRKSILNNTAERKNQQQCLINKVQWDNKHLKRASKLNYNDSCTQVLTKRGFLYSQDYCEILNIKELNVPNHEYKVYKANCKCSRKLERSSIPKIFHDKLEQSKNAVIKCTIRRISA</sequence>
<feature type="compositionally biased region" description="Basic and acidic residues" evidence="1">
    <location>
        <begin position="582"/>
        <end position="594"/>
    </location>
</feature>
<feature type="region of interest" description="Disordered" evidence="1">
    <location>
        <begin position="711"/>
        <end position="747"/>
    </location>
</feature>
<proteinExistence type="predicted"/>
<evidence type="ECO:0000313" key="2">
    <source>
        <dbReference type="EnsemblMetazoa" id="RPRC009101-PA"/>
    </source>
</evidence>
<dbReference type="EMBL" id="ACPB03026727">
    <property type="status" value="NOT_ANNOTATED_CDS"/>
    <property type="molecule type" value="Genomic_DNA"/>
</dbReference>
<dbReference type="InParanoid" id="T1HYI1"/>
<organism evidence="2 3">
    <name type="scientific">Rhodnius prolixus</name>
    <name type="common">Triatomid bug</name>
    <dbReference type="NCBI Taxonomy" id="13249"/>
    <lineage>
        <taxon>Eukaryota</taxon>
        <taxon>Metazoa</taxon>
        <taxon>Ecdysozoa</taxon>
        <taxon>Arthropoda</taxon>
        <taxon>Hexapoda</taxon>
        <taxon>Insecta</taxon>
        <taxon>Pterygota</taxon>
        <taxon>Neoptera</taxon>
        <taxon>Paraneoptera</taxon>
        <taxon>Hemiptera</taxon>
        <taxon>Heteroptera</taxon>
        <taxon>Panheteroptera</taxon>
        <taxon>Cimicomorpha</taxon>
        <taxon>Reduviidae</taxon>
        <taxon>Triatominae</taxon>
        <taxon>Rhodnius</taxon>
    </lineage>
</organism>
<dbReference type="AlphaFoldDB" id="T1HYI1"/>
<feature type="region of interest" description="Disordered" evidence="1">
    <location>
        <begin position="880"/>
        <end position="904"/>
    </location>
</feature>
<feature type="compositionally biased region" description="Polar residues" evidence="1">
    <location>
        <begin position="406"/>
        <end position="419"/>
    </location>
</feature>
<accession>T1HYI1</accession>
<dbReference type="EnsemblMetazoa" id="RPRC009101-RA">
    <property type="protein sequence ID" value="RPRC009101-PA"/>
    <property type="gene ID" value="RPRC009101"/>
</dbReference>
<feature type="compositionally biased region" description="Basic residues" evidence="1">
    <location>
        <begin position="888"/>
        <end position="900"/>
    </location>
</feature>
<feature type="compositionally biased region" description="Polar residues" evidence="1">
    <location>
        <begin position="595"/>
        <end position="605"/>
    </location>
</feature>
<dbReference type="VEuPathDB" id="VectorBase:RPRC009101"/>
<name>T1HYI1_RHOPR</name>
<feature type="region of interest" description="Disordered" evidence="1">
    <location>
        <begin position="406"/>
        <end position="437"/>
    </location>
</feature>
<feature type="region of interest" description="Disordered" evidence="1">
    <location>
        <begin position="568"/>
        <end position="605"/>
    </location>
</feature>
<protein>
    <submittedName>
        <fullName evidence="2">Uncharacterized protein</fullName>
    </submittedName>
</protein>
<feature type="compositionally biased region" description="Polar residues" evidence="1">
    <location>
        <begin position="719"/>
        <end position="730"/>
    </location>
</feature>
<dbReference type="HOGENOM" id="CLU_295158_0_0_1"/>
<keyword evidence="3" id="KW-1185">Reference proteome</keyword>
<dbReference type="Proteomes" id="UP000015103">
    <property type="component" value="Unassembled WGS sequence"/>
</dbReference>
<evidence type="ECO:0000256" key="1">
    <source>
        <dbReference type="SAM" id="MobiDB-lite"/>
    </source>
</evidence>
<evidence type="ECO:0000313" key="3">
    <source>
        <dbReference type="Proteomes" id="UP000015103"/>
    </source>
</evidence>